<dbReference type="SUPFAM" id="SSF55781">
    <property type="entry name" value="GAF domain-like"/>
    <property type="match status" value="1"/>
</dbReference>
<dbReference type="NCBIfam" id="TIGR02431">
    <property type="entry name" value="pcaR_pcaU"/>
    <property type="match status" value="1"/>
</dbReference>
<keyword evidence="2" id="KW-0238">DNA-binding</keyword>
<feature type="domain" description="HTH iclR-type" evidence="5">
    <location>
        <begin position="28"/>
        <end position="88"/>
    </location>
</feature>
<sequence length="272" mass="29324">MAQSDGAAPEAASDESLANEGAGDPNFMTSLARGLQVLRAFSEFRRQLTIAQVSQATGMSRAAARRCLYTLQKLGYVAEDDRRFSLRPQVLALGHGYLSSTPLAVVAQPYLDSVSRTLRESCSIAILDGEDIVYICRSAETRIMSISLIVGTRLPAYCTSMGRVLLAQLPPPALEQYLSTAQLVARTGQTSTSPARLRKILAETRAQGYAMIDQELEVGLRSIAVPIRDLRGQVIASINVGAHAARVSLEEMQTRFLPALQGCAAELGQLLV</sequence>
<dbReference type="InterPro" id="IPR036390">
    <property type="entry name" value="WH_DNA-bd_sf"/>
</dbReference>
<evidence type="ECO:0000313" key="8">
    <source>
        <dbReference type="Proteomes" id="UP001285263"/>
    </source>
</evidence>
<dbReference type="PROSITE" id="PS51078">
    <property type="entry name" value="ICLR_ED"/>
    <property type="match status" value="1"/>
</dbReference>
<dbReference type="EMBL" id="JAXCLA010000008">
    <property type="protein sequence ID" value="MDY0747397.1"/>
    <property type="molecule type" value="Genomic_DNA"/>
</dbReference>
<dbReference type="SUPFAM" id="SSF46785">
    <property type="entry name" value="Winged helix' DNA-binding domain"/>
    <property type="match status" value="1"/>
</dbReference>
<dbReference type="InterPro" id="IPR029016">
    <property type="entry name" value="GAF-like_dom_sf"/>
</dbReference>
<dbReference type="SMART" id="SM00346">
    <property type="entry name" value="HTH_ICLR"/>
    <property type="match status" value="1"/>
</dbReference>
<keyword evidence="8" id="KW-1185">Reference proteome</keyword>
<dbReference type="Proteomes" id="UP001285263">
    <property type="component" value="Unassembled WGS sequence"/>
</dbReference>
<dbReference type="InterPro" id="IPR012794">
    <property type="entry name" value="PcaR_PcaU"/>
</dbReference>
<evidence type="ECO:0000256" key="2">
    <source>
        <dbReference type="ARBA" id="ARBA00023125"/>
    </source>
</evidence>
<dbReference type="PROSITE" id="PS51077">
    <property type="entry name" value="HTH_ICLR"/>
    <property type="match status" value="1"/>
</dbReference>
<evidence type="ECO:0000256" key="3">
    <source>
        <dbReference type="ARBA" id="ARBA00023163"/>
    </source>
</evidence>
<dbReference type="Pfam" id="PF01614">
    <property type="entry name" value="IclR_C"/>
    <property type="match status" value="1"/>
</dbReference>
<evidence type="ECO:0000256" key="1">
    <source>
        <dbReference type="ARBA" id="ARBA00023015"/>
    </source>
</evidence>
<keyword evidence="1" id="KW-0805">Transcription regulation</keyword>
<evidence type="ECO:0000259" key="5">
    <source>
        <dbReference type="PROSITE" id="PS51077"/>
    </source>
</evidence>
<accession>A0ABU5DM65</accession>
<evidence type="ECO:0000259" key="6">
    <source>
        <dbReference type="PROSITE" id="PS51078"/>
    </source>
</evidence>
<reference evidence="7 8" key="1">
    <citation type="submission" date="2023-11" db="EMBL/GenBank/DDBJ databases">
        <title>Paucibacter sp. nov., isolated from fresh soil in Korea.</title>
        <authorList>
            <person name="Le N.T.T."/>
        </authorList>
    </citation>
    <scope>NUCLEOTIDE SEQUENCE [LARGE SCALE GENOMIC DNA]</scope>
    <source>
        <strain evidence="7 8">R3-3</strain>
    </source>
</reference>
<evidence type="ECO:0000313" key="7">
    <source>
        <dbReference type="EMBL" id="MDY0747397.1"/>
    </source>
</evidence>
<comment type="caution">
    <text evidence="7">The sequence shown here is derived from an EMBL/GenBank/DDBJ whole genome shotgun (WGS) entry which is preliminary data.</text>
</comment>
<dbReference type="InterPro" id="IPR050707">
    <property type="entry name" value="HTH_MetabolicPath_Reg"/>
</dbReference>
<dbReference type="InterPro" id="IPR014757">
    <property type="entry name" value="Tscrpt_reg_IclR_C"/>
</dbReference>
<evidence type="ECO:0000256" key="4">
    <source>
        <dbReference type="SAM" id="MobiDB-lite"/>
    </source>
</evidence>
<dbReference type="Gene3D" id="3.30.450.40">
    <property type="match status" value="1"/>
</dbReference>
<name>A0ABU5DM65_9BURK</name>
<dbReference type="InterPro" id="IPR036388">
    <property type="entry name" value="WH-like_DNA-bd_sf"/>
</dbReference>
<gene>
    <name evidence="7" type="ORF">SNE35_23035</name>
</gene>
<organism evidence="7 8">
    <name type="scientific">Roseateles agri</name>
    <dbReference type="NCBI Taxonomy" id="3098619"/>
    <lineage>
        <taxon>Bacteria</taxon>
        <taxon>Pseudomonadati</taxon>
        <taxon>Pseudomonadota</taxon>
        <taxon>Betaproteobacteria</taxon>
        <taxon>Burkholderiales</taxon>
        <taxon>Sphaerotilaceae</taxon>
        <taxon>Roseateles</taxon>
    </lineage>
</organism>
<feature type="region of interest" description="Disordered" evidence="4">
    <location>
        <begin position="1"/>
        <end position="23"/>
    </location>
</feature>
<dbReference type="InterPro" id="IPR005471">
    <property type="entry name" value="Tscrpt_reg_IclR_N"/>
</dbReference>
<keyword evidence="3" id="KW-0804">Transcription</keyword>
<protein>
    <submittedName>
        <fullName evidence="7">IclR family transcriptional regulator C-terminal domain-containing protein</fullName>
    </submittedName>
</protein>
<dbReference type="RefSeq" id="WP_320425368.1">
    <property type="nucleotide sequence ID" value="NZ_JAXCLA010000008.1"/>
</dbReference>
<dbReference type="Gene3D" id="1.10.10.10">
    <property type="entry name" value="Winged helix-like DNA-binding domain superfamily/Winged helix DNA-binding domain"/>
    <property type="match status" value="1"/>
</dbReference>
<dbReference type="Pfam" id="PF09339">
    <property type="entry name" value="HTH_IclR"/>
    <property type="match status" value="1"/>
</dbReference>
<dbReference type="PANTHER" id="PTHR30136">
    <property type="entry name" value="HELIX-TURN-HELIX TRANSCRIPTIONAL REGULATOR, ICLR FAMILY"/>
    <property type="match status" value="1"/>
</dbReference>
<feature type="domain" description="IclR-ED" evidence="6">
    <location>
        <begin position="89"/>
        <end position="272"/>
    </location>
</feature>
<proteinExistence type="predicted"/>
<dbReference type="PANTHER" id="PTHR30136:SF34">
    <property type="entry name" value="TRANSCRIPTIONAL REGULATOR"/>
    <property type="match status" value="1"/>
</dbReference>